<evidence type="ECO:0000256" key="1">
    <source>
        <dbReference type="SAM" id="Phobius"/>
    </source>
</evidence>
<feature type="transmembrane region" description="Helical" evidence="1">
    <location>
        <begin position="428"/>
        <end position="449"/>
    </location>
</feature>
<keyword evidence="1" id="KW-1133">Transmembrane helix</keyword>
<reference evidence="3" key="1">
    <citation type="journal article" date="2016" name="J. Invertebr. Pathol.">
        <title>An alphabaculovirus isolated from dead Lymantria dispar larvae shows high genetic similarity to baculovirus previously isolated from Lymantria monacha - An example of adaptation to a new host.</title>
        <authorList>
            <person name="Rabalski L."/>
            <person name="Krejmer-Rabalska M."/>
            <person name="Skrzecz I."/>
            <person name="Wasag B."/>
            <person name="Szewczyk B."/>
        </authorList>
    </citation>
    <scope>NUCLEOTIDE SEQUENCE</scope>
    <source>
        <strain evidence="3">BNP</strain>
    </source>
</reference>
<keyword evidence="3" id="KW-0946">Virion</keyword>
<sequence>MATLTSVDLNNASKYATHQHRLNFIPRWRAKKPHILIDYEIRPATNDDFYVPPNLAHRAIATKIAFSKRGCDSMSCYPFSETGPVDANAPFAYTQTSDTAVGYAQPACYHLDRVAATREGAENEVQSPELRYTDGGKCIIVDTLSKMYFNSPYLRTDEHTLMGVDDVPGFNVSPEQGVFPESFRGEFNEAYCRRFGRSLMDGGCSLQWWESLIGFVLGDSIYVTFKMLANNVFSELRNFDYARPSPLLPAAPIANSAQLLQQWRAVRDDRVDLDFEAVFKDYQNLADLRIDTRTKLTYTAENGFDFVPFERDLRFRRAVAAVPLNTAASDAELDEIISQFLEDHALIMGILTDLAFGQLLSQFKALLKKMSTTLIPALKRVLLSTSKRVTTKMLGETFKAAIVHQFNRVAIKTISAVAKALTKIAIKASSVVGIILIILTIADLVLMLWDPFGYSNMFPRSFPADLARSFLTAYFESMGESRDLIEMLPEYFDDMIEEDDTAAFESLLYILDYVSELEVNSNGQLLQLNDGEQIEDFDEVTLLGSALASSAMYTKLDFLQHTMRHNFVLFNNSNGHAAAASNNDNNLLMAALWALAGAILYFVATDRRSDENRDETVESTLHAQAQKDALRRQASVLFVVLVLIILYYVLVSPLDYFMALNRQANEEPDTTDLWFRNLYT</sequence>
<dbReference type="InterPro" id="IPR013613">
    <property type="entry name" value="Baculo_p74_N"/>
</dbReference>
<keyword evidence="1" id="KW-0812">Transmembrane</keyword>
<proteinExistence type="predicted"/>
<feature type="transmembrane region" description="Helical" evidence="1">
    <location>
        <begin position="634"/>
        <end position="651"/>
    </location>
</feature>
<feature type="transmembrane region" description="Helical" evidence="1">
    <location>
        <begin position="587"/>
        <end position="604"/>
    </location>
</feature>
<dbReference type="EMBL" id="KU377538">
    <property type="protein sequence ID" value="ANS70908.1"/>
    <property type="molecule type" value="Genomic_DNA"/>
</dbReference>
<dbReference type="GO" id="GO:0019058">
    <property type="term" value="P:viral life cycle"/>
    <property type="evidence" value="ECO:0007669"/>
    <property type="project" value="InterPro"/>
</dbReference>
<dbReference type="Pfam" id="PF08404">
    <property type="entry name" value="Baculo_p74_N"/>
    <property type="match status" value="1"/>
</dbReference>
<dbReference type="GO" id="GO:0019031">
    <property type="term" value="C:viral envelope"/>
    <property type="evidence" value="ECO:0007669"/>
    <property type="project" value="UniProtKB-KW"/>
</dbReference>
<organismHost>
    <name type="scientific">Lepidoptera</name>
    <name type="common">moths &amp; butterflies</name>
    <dbReference type="NCBI Taxonomy" id="7088"/>
</organismHost>
<accession>A0A1B1MQR3</accession>
<protein>
    <submittedName>
        <fullName evidence="3">Envelope protein p74</fullName>
    </submittedName>
</protein>
<evidence type="ECO:0000313" key="3">
    <source>
        <dbReference type="EMBL" id="ANS70908.1"/>
    </source>
</evidence>
<keyword evidence="1" id="KW-0472">Membrane</keyword>
<feature type="domain" description="Baculoviridae p74 N-terminal" evidence="2">
    <location>
        <begin position="5"/>
        <end position="304"/>
    </location>
</feature>
<dbReference type="InterPro" id="IPR007663">
    <property type="entry name" value="Baculo_p74"/>
</dbReference>
<evidence type="ECO:0000259" key="2">
    <source>
        <dbReference type="Pfam" id="PF08404"/>
    </source>
</evidence>
<name>A0A1B1MQR3_NPVLD</name>
<organism evidence="3">
    <name type="scientific">Lymantria dispar multicapsid nuclear polyhedrosis virus</name>
    <name type="common">LdMNPV</name>
    <dbReference type="NCBI Taxonomy" id="10449"/>
    <lineage>
        <taxon>Viruses</taxon>
        <taxon>Viruses incertae sedis</taxon>
        <taxon>Naldaviricetes</taxon>
        <taxon>Lefavirales</taxon>
        <taxon>Baculoviridae</taxon>
        <taxon>Alphabaculovirus</taxon>
        <taxon>Alphabaculovirus lydisparis</taxon>
    </lineage>
</organism>
<dbReference type="Pfam" id="PF04583">
    <property type="entry name" value="Baculo_p74"/>
    <property type="match status" value="1"/>
</dbReference>
<keyword evidence="3" id="KW-0261">Viral envelope protein</keyword>